<evidence type="ECO:0000256" key="1">
    <source>
        <dbReference type="ARBA" id="ARBA00022490"/>
    </source>
</evidence>
<dbReference type="GO" id="GO:0006777">
    <property type="term" value="P:Mo-molybdopterin cofactor biosynthetic process"/>
    <property type="evidence" value="ECO:0007669"/>
    <property type="project" value="UniProtKB-UniRule"/>
</dbReference>
<dbReference type="RefSeq" id="WP_091132125.1">
    <property type="nucleotide sequence ID" value="NZ_FMVJ01000003.1"/>
</dbReference>
<dbReference type="Pfam" id="PF02634">
    <property type="entry name" value="FdhD-NarQ"/>
    <property type="match status" value="1"/>
</dbReference>
<dbReference type="SUPFAM" id="SSF53927">
    <property type="entry name" value="Cytidine deaminase-like"/>
    <property type="match status" value="1"/>
</dbReference>
<comment type="function">
    <text evidence="3">Required for formate dehydrogenase (FDH) activity. Acts as a sulfur carrier protein that transfers sulfur from IscS to the molybdenum cofactor prior to its insertion into FDH.</text>
</comment>
<dbReference type="Gene3D" id="3.10.20.10">
    <property type="match status" value="1"/>
</dbReference>
<dbReference type="OrthoDB" id="3197277at2"/>
<name>A0A1G5EZQ0_9HYPH</name>
<evidence type="ECO:0000256" key="3">
    <source>
        <dbReference type="HAMAP-Rule" id="MF_00187"/>
    </source>
</evidence>
<gene>
    <name evidence="3" type="primary">fdhD</name>
    <name evidence="4" type="ORF">SAMN02927923_01158</name>
</gene>
<dbReference type="Proteomes" id="UP000199569">
    <property type="component" value="Unassembled WGS sequence"/>
</dbReference>
<comment type="similarity">
    <text evidence="3">Belongs to the FdhD family.</text>
</comment>
<comment type="caution">
    <text evidence="3">Lacks conserved residue(s) required for the propagation of feature annotation.</text>
</comment>
<evidence type="ECO:0000313" key="4">
    <source>
        <dbReference type="EMBL" id="SCY32321.1"/>
    </source>
</evidence>
<dbReference type="PANTHER" id="PTHR30592">
    <property type="entry name" value="FORMATE DEHYDROGENASE"/>
    <property type="match status" value="1"/>
</dbReference>
<accession>A0A1G5EZQ0</accession>
<comment type="subcellular location">
    <subcellularLocation>
        <location evidence="3">Cytoplasm</location>
    </subcellularLocation>
</comment>
<evidence type="ECO:0000256" key="2">
    <source>
        <dbReference type="ARBA" id="ARBA00023150"/>
    </source>
</evidence>
<dbReference type="GO" id="GO:0097163">
    <property type="term" value="F:sulfur carrier activity"/>
    <property type="evidence" value="ECO:0007669"/>
    <property type="project" value="UniProtKB-UniRule"/>
</dbReference>
<dbReference type="HAMAP" id="MF_00187">
    <property type="entry name" value="FdhD"/>
    <property type="match status" value="1"/>
</dbReference>
<dbReference type="PANTHER" id="PTHR30592:SF1">
    <property type="entry name" value="SULFUR CARRIER PROTEIN FDHD"/>
    <property type="match status" value="1"/>
</dbReference>
<dbReference type="GO" id="GO:0005737">
    <property type="term" value="C:cytoplasm"/>
    <property type="evidence" value="ECO:0007669"/>
    <property type="project" value="UniProtKB-SubCell"/>
</dbReference>
<keyword evidence="5" id="KW-1185">Reference proteome</keyword>
<sequence>MSLNLSPIVRMPQVKVGREAFAPGERVVAEEMPIAMTYNGSTHAVMMASPADLEDFALGFSLSEGVIAAPDDLVSTEIIEHETGCEIRMWLSERRSASYQMRRRALAGPIGCGLCGVESLAEVERPLPSITSELQVSPEAIAGAMENLSDAQRLNREARAIHAAAFWRPEQGVVAIREDVGRHNALDKLAGALAARSEICSDGAVLLTSRVSVEMVQKTARMGAPLLIAISAPTALAIRAAEGCGITLLAVARGDSFEVFTHPQRVALTQP</sequence>
<keyword evidence="1 3" id="KW-0963">Cytoplasm</keyword>
<evidence type="ECO:0000313" key="5">
    <source>
        <dbReference type="Proteomes" id="UP000199569"/>
    </source>
</evidence>
<dbReference type="AlphaFoldDB" id="A0A1G5EZQ0"/>
<dbReference type="NCBIfam" id="TIGR00129">
    <property type="entry name" value="fdhD_narQ"/>
    <property type="match status" value="1"/>
</dbReference>
<dbReference type="STRING" id="549386.SAMN02927923_01158"/>
<proteinExistence type="inferred from homology"/>
<feature type="active site" description="Cysteine persulfide intermediate" evidence="3">
    <location>
        <position position="112"/>
    </location>
</feature>
<dbReference type="InterPro" id="IPR003786">
    <property type="entry name" value="FdhD"/>
</dbReference>
<dbReference type="Gene3D" id="3.40.140.10">
    <property type="entry name" value="Cytidine Deaminase, domain 2"/>
    <property type="match status" value="1"/>
</dbReference>
<keyword evidence="2 3" id="KW-0501">Molybdenum cofactor biosynthesis</keyword>
<dbReference type="InterPro" id="IPR016193">
    <property type="entry name" value="Cytidine_deaminase-like"/>
</dbReference>
<organism evidence="4 5">
    <name type="scientific">Microvirga guangxiensis</name>
    <dbReference type="NCBI Taxonomy" id="549386"/>
    <lineage>
        <taxon>Bacteria</taxon>
        <taxon>Pseudomonadati</taxon>
        <taxon>Pseudomonadota</taxon>
        <taxon>Alphaproteobacteria</taxon>
        <taxon>Hyphomicrobiales</taxon>
        <taxon>Methylobacteriaceae</taxon>
        <taxon>Microvirga</taxon>
    </lineage>
</organism>
<protein>
    <recommendedName>
        <fullName evidence="3">Sulfur carrier protein FdhD</fullName>
    </recommendedName>
</protein>
<dbReference type="EMBL" id="FMVJ01000003">
    <property type="protein sequence ID" value="SCY32321.1"/>
    <property type="molecule type" value="Genomic_DNA"/>
</dbReference>
<reference evidence="5" key="1">
    <citation type="submission" date="2016-10" db="EMBL/GenBank/DDBJ databases">
        <authorList>
            <person name="Varghese N."/>
            <person name="Submissions S."/>
        </authorList>
    </citation>
    <scope>NUCLEOTIDE SEQUENCE [LARGE SCALE GENOMIC DNA]</scope>
    <source>
        <strain evidence="5">CGMCC 1.7666</strain>
    </source>
</reference>
<dbReference type="GO" id="GO:0016783">
    <property type="term" value="F:sulfurtransferase activity"/>
    <property type="evidence" value="ECO:0007669"/>
    <property type="project" value="InterPro"/>
</dbReference>
<dbReference type="PIRSF" id="PIRSF015626">
    <property type="entry name" value="FdhD"/>
    <property type="match status" value="1"/>
</dbReference>